<dbReference type="EMBL" id="GEDG01020298">
    <property type="protein sequence ID" value="JAP19239.1"/>
    <property type="molecule type" value="Transcribed_RNA"/>
</dbReference>
<protein>
    <submittedName>
        <fullName evidence="1">Putative ovule protein</fullName>
    </submittedName>
</protein>
<reference evidence="1" key="1">
    <citation type="submission" date="2015-12" db="EMBL/GenBank/DDBJ databases">
        <title>Gene expression during late stages of embryo sac development: a critical building block for successful pollen-pistil interactions.</title>
        <authorList>
            <person name="Liu Y."/>
            <person name="Joly V."/>
            <person name="Sabar M."/>
            <person name="Matton D.P."/>
        </authorList>
    </citation>
    <scope>NUCLEOTIDE SEQUENCE</scope>
</reference>
<name>A0A0V0HGL0_SOLCH</name>
<proteinExistence type="predicted"/>
<organism evidence="1">
    <name type="scientific">Solanum chacoense</name>
    <name type="common">Chaco potato</name>
    <dbReference type="NCBI Taxonomy" id="4108"/>
    <lineage>
        <taxon>Eukaryota</taxon>
        <taxon>Viridiplantae</taxon>
        <taxon>Streptophyta</taxon>
        <taxon>Embryophyta</taxon>
        <taxon>Tracheophyta</taxon>
        <taxon>Spermatophyta</taxon>
        <taxon>Magnoliopsida</taxon>
        <taxon>eudicotyledons</taxon>
        <taxon>Gunneridae</taxon>
        <taxon>Pentapetalae</taxon>
        <taxon>asterids</taxon>
        <taxon>lamiids</taxon>
        <taxon>Solanales</taxon>
        <taxon>Solanaceae</taxon>
        <taxon>Solanoideae</taxon>
        <taxon>Solaneae</taxon>
        <taxon>Solanum</taxon>
    </lineage>
</organism>
<evidence type="ECO:0000313" key="1">
    <source>
        <dbReference type="EMBL" id="JAP19239.1"/>
    </source>
</evidence>
<accession>A0A0V0HGL0</accession>
<sequence>MSSQKCSTLGTITKCERRRRAVIIIPELTFNLGRINIAEKVGRFINSHTNVVNFGKHKLVDRNIPYAEMLKSTKWANKGCKESEAEKIIKQGDRICINDSPEECSEVSKSF</sequence>
<dbReference type="AlphaFoldDB" id="A0A0V0HGL0"/>